<name>A0ABR2VUX6_9FUNG</name>
<proteinExistence type="predicted"/>
<evidence type="ECO:0000313" key="1">
    <source>
        <dbReference type="EMBL" id="KAK9703427.1"/>
    </source>
</evidence>
<reference evidence="1 2" key="1">
    <citation type="submission" date="2023-04" db="EMBL/GenBank/DDBJ databases">
        <title>Genome of Basidiobolus ranarum AG-B5.</title>
        <authorList>
            <person name="Stajich J.E."/>
            <person name="Carter-House D."/>
            <person name="Gryganskyi A."/>
        </authorList>
    </citation>
    <scope>NUCLEOTIDE SEQUENCE [LARGE SCALE GENOMIC DNA]</scope>
    <source>
        <strain evidence="1 2">AG-B5</strain>
    </source>
</reference>
<sequence>VIVSAPVFLSEPNANRVHYGEGYRIIDDLIEIYFNGYTVVTLPLPLPRYSDKSIPEISVNTTK</sequence>
<feature type="non-terminal residue" evidence="1">
    <location>
        <position position="1"/>
    </location>
</feature>
<dbReference type="EMBL" id="JASJQH010007639">
    <property type="protein sequence ID" value="KAK9703427.1"/>
    <property type="molecule type" value="Genomic_DNA"/>
</dbReference>
<dbReference type="Proteomes" id="UP001479436">
    <property type="component" value="Unassembled WGS sequence"/>
</dbReference>
<protein>
    <submittedName>
        <fullName evidence="1">Uncharacterized protein</fullName>
    </submittedName>
</protein>
<gene>
    <name evidence="1" type="ORF">K7432_010751</name>
</gene>
<organism evidence="1 2">
    <name type="scientific">Basidiobolus ranarum</name>
    <dbReference type="NCBI Taxonomy" id="34480"/>
    <lineage>
        <taxon>Eukaryota</taxon>
        <taxon>Fungi</taxon>
        <taxon>Fungi incertae sedis</taxon>
        <taxon>Zoopagomycota</taxon>
        <taxon>Entomophthoromycotina</taxon>
        <taxon>Basidiobolomycetes</taxon>
        <taxon>Basidiobolales</taxon>
        <taxon>Basidiobolaceae</taxon>
        <taxon>Basidiobolus</taxon>
    </lineage>
</organism>
<evidence type="ECO:0000313" key="2">
    <source>
        <dbReference type="Proteomes" id="UP001479436"/>
    </source>
</evidence>
<keyword evidence="2" id="KW-1185">Reference proteome</keyword>
<accession>A0ABR2VUX6</accession>
<comment type="caution">
    <text evidence="1">The sequence shown here is derived from an EMBL/GenBank/DDBJ whole genome shotgun (WGS) entry which is preliminary data.</text>
</comment>